<dbReference type="SMART" id="SM00406">
    <property type="entry name" value="IGv"/>
    <property type="match status" value="1"/>
</dbReference>
<keyword evidence="5 10" id="KW-0472">Membrane</keyword>
<dbReference type="Pfam" id="PF07686">
    <property type="entry name" value="V-set"/>
    <property type="match status" value="1"/>
</dbReference>
<evidence type="ECO:0000256" key="10">
    <source>
        <dbReference type="SAM" id="Phobius"/>
    </source>
</evidence>
<sequence>MLHMMLRHFNNFSCGAFTVLSYTVLFPALIHLCTGQGQVSSPSKPLVSLVGHSVTLPCHLDPAADASQLTVEWTRSDLDPRFVLVWRDGIELESKKNPSYTNRTTVSPEKLKLGDASLRLSSVRLSDEGTYRCFIPQLRDSKVPLVVGAASSPVITTVDDQQSGGVVLQCRSSGWYPEPQVLWLDEEGNLLSAGHPHTQTVRGPDDLYTISSTVTVDNKHQNITCRITQNGIAQTRDTHVHVPGHSSSSAPLLVAVIALILSLIAVAFIVHRWKQRNRKYGNSQQSAKLSQLSKCPISDHGCGTTDFCGRRDTKMEQFSS</sequence>
<dbReference type="AlphaFoldDB" id="A0A673AD21"/>
<dbReference type="GO" id="GO:0005102">
    <property type="term" value="F:signaling receptor binding"/>
    <property type="evidence" value="ECO:0007669"/>
    <property type="project" value="TreeGrafter"/>
</dbReference>
<dbReference type="InterPro" id="IPR003599">
    <property type="entry name" value="Ig_sub"/>
</dbReference>
<evidence type="ECO:0000256" key="8">
    <source>
        <dbReference type="ARBA" id="ARBA00023319"/>
    </source>
</evidence>
<evidence type="ECO:0000256" key="9">
    <source>
        <dbReference type="ARBA" id="ARBA00038221"/>
    </source>
</evidence>
<keyword evidence="7" id="KW-0325">Glycoprotein</keyword>
<keyword evidence="4 10" id="KW-1133">Transmembrane helix</keyword>
<dbReference type="GO" id="GO:0001817">
    <property type="term" value="P:regulation of cytokine production"/>
    <property type="evidence" value="ECO:0007669"/>
    <property type="project" value="TreeGrafter"/>
</dbReference>
<dbReference type="FunFam" id="2.60.40.10:FF:000142">
    <property type="entry name" value="V-set domain-containing T-cell activation inhibitor 1"/>
    <property type="match status" value="1"/>
</dbReference>
<dbReference type="SMART" id="SM00409">
    <property type="entry name" value="IG"/>
    <property type="match status" value="2"/>
</dbReference>
<dbReference type="GO" id="GO:1903037">
    <property type="term" value="P:regulation of leukocyte cell-cell adhesion"/>
    <property type="evidence" value="ECO:0007669"/>
    <property type="project" value="UniProtKB-ARBA"/>
</dbReference>
<dbReference type="InterPro" id="IPR013783">
    <property type="entry name" value="Ig-like_fold"/>
</dbReference>
<feature type="domain" description="Ig-like" evidence="11">
    <location>
        <begin position="27"/>
        <end position="133"/>
    </location>
</feature>
<evidence type="ECO:0000256" key="1">
    <source>
        <dbReference type="ARBA" id="ARBA00004370"/>
    </source>
</evidence>
<organism evidence="12 13">
    <name type="scientific">Sphaeramia orbicularis</name>
    <name type="common">orbiculate cardinalfish</name>
    <dbReference type="NCBI Taxonomy" id="375764"/>
    <lineage>
        <taxon>Eukaryota</taxon>
        <taxon>Metazoa</taxon>
        <taxon>Chordata</taxon>
        <taxon>Craniata</taxon>
        <taxon>Vertebrata</taxon>
        <taxon>Euteleostomi</taxon>
        <taxon>Actinopterygii</taxon>
        <taxon>Neopterygii</taxon>
        <taxon>Teleostei</taxon>
        <taxon>Neoteleostei</taxon>
        <taxon>Acanthomorphata</taxon>
        <taxon>Gobiaria</taxon>
        <taxon>Kurtiformes</taxon>
        <taxon>Apogonoidei</taxon>
        <taxon>Apogonidae</taxon>
        <taxon>Apogoninae</taxon>
        <taxon>Sphaeramia</taxon>
    </lineage>
</organism>
<protein>
    <recommendedName>
        <fullName evidence="11">Ig-like domain-containing protein</fullName>
    </recommendedName>
</protein>
<proteinExistence type="inferred from homology"/>
<dbReference type="GO" id="GO:0009897">
    <property type="term" value="C:external side of plasma membrane"/>
    <property type="evidence" value="ECO:0007669"/>
    <property type="project" value="TreeGrafter"/>
</dbReference>
<dbReference type="Ensembl" id="ENSSORT00005028243.1">
    <property type="protein sequence ID" value="ENSSORP00005027455.1"/>
    <property type="gene ID" value="ENSSORG00005013112.1"/>
</dbReference>
<dbReference type="GO" id="GO:0050852">
    <property type="term" value="P:T cell receptor signaling pathway"/>
    <property type="evidence" value="ECO:0007669"/>
    <property type="project" value="TreeGrafter"/>
</dbReference>
<dbReference type="Gene3D" id="2.60.40.10">
    <property type="entry name" value="Immunoglobulins"/>
    <property type="match status" value="2"/>
</dbReference>
<dbReference type="Proteomes" id="UP000472271">
    <property type="component" value="Chromosome 18"/>
</dbReference>
<dbReference type="InterPro" id="IPR050504">
    <property type="entry name" value="IgSF_BTN/MOG"/>
</dbReference>
<evidence type="ECO:0000256" key="4">
    <source>
        <dbReference type="ARBA" id="ARBA00022989"/>
    </source>
</evidence>
<dbReference type="FunFam" id="2.60.40.10:FF:000088">
    <property type="entry name" value="Butyrophilin subfamily 1 member A1"/>
    <property type="match status" value="1"/>
</dbReference>
<dbReference type="PANTHER" id="PTHR24100:SF151">
    <property type="entry name" value="ICOS LIGAND"/>
    <property type="match status" value="1"/>
</dbReference>
<dbReference type="PROSITE" id="PS50835">
    <property type="entry name" value="IG_LIKE"/>
    <property type="match status" value="2"/>
</dbReference>
<evidence type="ECO:0000256" key="5">
    <source>
        <dbReference type="ARBA" id="ARBA00023136"/>
    </source>
</evidence>
<dbReference type="GO" id="GO:0050863">
    <property type="term" value="P:regulation of T cell activation"/>
    <property type="evidence" value="ECO:0007669"/>
    <property type="project" value="UniProtKB-ARBA"/>
</dbReference>
<keyword evidence="3" id="KW-0732">Signal</keyword>
<evidence type="ECO:0000259" key="11">
    <source>
        <dbReference type="PROSITE" id="PS50835"/>
    </source>
</evidence>
<dbReference type="InterPro" id="IPR053896">
    <property type="entry name" value="BTN3A2-like_Ig-C"/>
</dbReference>
<comment type="similarity">
    <text evidence="9">Belongs to the SKINT family.</text>
</comment>
<keyword evidence="2 10" id="KW-0812">Transmembrane</keyword>
<evidence type="ECO:0000256" key="7">
    <source>
        <dbReference type="ARBA" id="ARBA00023180"/>
    </source>
</evidence>
<reference evidence="12" key="1">
    <citation type="submission" date="2019-06" db="EMBL/GenBank/DDBJ databases">
        <authorList>
            <consortium name="Wellcome Sanger Institute Data Sharing"/>
        </authorList>
    </citation>
    <scope>NUCLEOTIDE SEQUENCE [LARGE SCALE GENOMIC DNA]</scope>
</reference>
<reference evidence="12" key="2">
    <citation type="submission" date="2025-08" db="UniProtKB">
        <authorList>
            <consortium name="Ensembl"/>
        </authorList>
    </citation>
    <scope>IDENTIFICATION</scope>
</reference>
<dbReference type="Pfam" id="PF22705">
    <property type="entry name" value="C2-set_3"/>
    <property type="match status" value="1"/>
</dbReference>
<feature type="domain" description="Ig-like" evidence="11">
    <location>
        <begin position="153"/>
        <end position="241"/>
    </location>
</feature>
<keyword evidence="8" id="KW-0393">Immunoglobulin domain</keyword>
<reference evidence="12" key="3">
    <citation type="submission" date="2025-09" db="UniProtKB">
        <authorList>
            <consortium name="Ensembl"/>
        </authorList>
    </citation>
    <scope>IDENTIFICATION</scope>
</reference>
<keyword evidence="6" id="KW-1015">Disulfide bond</keyword>
<dbReference type="InterPro" id="IPR036179">
    <property type="entry name" value="Ig-like_dom_sf"/>
</dbReference>
<evidence type="ECO:0000256" key="3">
    <source>
        <dbReference type="ARBA" id="ARBA00022729"/>
    </source>
</evidence>
<evidence type="ECO:0000313" key="13">
    <source>
        <dbReference type="Proteomes" id="UP000472271"/>
    </source>
</evidence>
<keyword evidence="13" id="KW-1185">Reference proteome</keyword>
<dbReference type="InterPro" id="IPR013106">
    <property type="entry name" value="Ig_V-set"/>
</dbReference>
<dbReference type="SUPFAM" id="SSF48726">
    <property type="entry name" value="Immunoglobulin"/>
    <property type="match status" value="2"/>
</dbReference>
<accession>A0A673AD21</accession>
<evidence type="ECO:0000313" key="12">
    <source>
        <dbReference type="Ensembl" id="ENSSORP00005027455.1"/>
    </source>
</evidence>
<evidence type="ECO:0000256" key="6">
    <source>
        <dbReference type="ARBA" id="ARBA00023157"/>
    </source>
</evidence>
<name>A0A673AD21_9TELE</name>
<feature type="transmembrane region" description="Helical" evidence="10">
    <location>
        <begin position="250"/>
        <end position="270"/>
    </location>
</feature>
<gene>
    <name evidence="12" type="primary">LOC115438931</name>
</gene>
<comment type="subcellular location">
    <subcellularLocation>
        <location evidence="1">Membrane</location>
    </subcellularLocation>
</comment>
<dbReference type="GO" id="GO:0042110">
    <property type="term" value="P:T cell activation"/>
    <property type="evidence" value="ECO:0007669"/>
    <property type="project" value="UniProtKB-ARBA"/>
</dbReference>
<dbReference type="InterPro" id="IPR007110">
    <property type="entry name" value="Ig-like_dom"/>
</dbReference>
<dbReference type="PANTHER" id="PTHR24100">
    <property type="entry name" value="BUTYROPHILIN"/>
    <property type="match status" value="1"/>
</dbReference>
<evidence type="ECO:0000256" key="2">
    <source>
        <dbReference type="ARBA" id="ARBA00022692"/>
    </source>
</evidence>